<dbReference type="OrthoDB" id="128751at2"/>
<feature type="transmembrane region" description="Helical" evidence="1">
    <location>
        <begin position="213"/>
        <end position="238"/>
    </location>
</feature>
<organism evidence="2 3">
    <name type="scientific">Sphingopyxis alaskensis (strain DSM 13593 / LMG 18877 / RB2256)</name>
    <name type="common">Sphingomonas alaskensis</name>
    <dbReference type="NCBI Taxonomy" id="317655"/>
    <lineage>
        <taxon>Bacteria</taxon>
        <taxon>Pseudomonadati</taxon>
        <taxon>Pseudomonadota</taxon>
        <taxon>Alphaproteobacteria</taxon>
        <taxon>Sphingomonadales</taxon>
        <taxon>Sphingomonadaceae</taxon>
        <taxon>Sphingopyxis</taxon>
    </lineage>
</organism>
<feature type="transmembrane region" description="Helical" evidence="1">
    <location>
        <begin position="103"/>
        <end position="125"/>
    </location>
</feature>
<accession>Q1GQ98</accession>
<proteinExistence type="predicted"/>
<keyword evidence="1" id="KW-0472">Membrane</keyword>
<dbReference type="KEGG" id="sal:Sala_2467"/>
<dbReference type="AlphaFoldDB" id="Q1GQ98"/>
<dbReference type="STRING" id="317655.Sala_2467"/>
<protein>
    <recommendedName>
        <fullName evidence="4">Iron reductase</fullName>
    </recommendedName>
</protein>
<evidence type="ECO:0008006" key="4">
    <source>
        <dbReference type="Google" id="ProtNLM"/>
    </source>
</evidence>
<dbReference type="RefSeq" id="WP_011542739.1">
    <property type="nucleotide sequence ID" value="NC_008048.1"/>
</dbReference>
<dbReference type="Proteomes" id="UP000006578">
    <property type="component" value="Chromosome"/>
</dbReference>
<feature type="transmembrane region" description="Helical" evidence="1">
    <location>
        <begin position="76"/>
        <end position="97"/>
    </location>
</feature>
<sequence length="241" mass="26288">MRERGDILMVLLVGFILVFPAGFLVHASPRFPGSLGGGLLGILAALCMLLTLPYVAAKHIPPLDRRITRYVRKPTLLAVHIYSGVLGAFFALLHTAHKFASPLGLMLTGLLLLTVASGFAGRYLLGELARALRGRKSELASLQSAFLDIPAAPGEIGETQEPPRWLRYVFTRANQPAEPPPQDAIKLAAAISDTEYAVRAEEVTGVLFARWRWFHIVAGSLLYALVILHIAAAVYFGLRWP</sequence>
<dbReference type="eggNOG" id="ENOG50314M9">
    <property type="taxonomic scope" value="Bacteria"/>
</dbReference>
<keyword evidence="3" id="KW-1185">Reference proteome</keyword>
<keyword evidence="1" id="KW-1133">Transmembrane helix</keyword>
<reference evidence="2 3" key="1">
    <citation type="journal article" date="2009" name="Proc. Natl. Acad. Sci. U.S.A.">
        <title>The genomic basis of trophic strategy in marine bacteria.</title>
        <authorList>
            <person name="Lauro F.M."/>
            <person name="McDougald D."/>
            <person name="Thomas T."/>
            <person name="Williams T.J."/>
            <person name="Egan S."/>
            <person name="Rice S."/>
            <person name="DeMaere M.Z."/>
            <person name="Ting L."/>
            <person name="Ertan H."/>
            <person name="Johnson J."/>
            <person name="Ferriera S."/>
            <person name="Lapidus A."/>
            <person name="Anderson I."/>
            <person name="Kyrpides N."/>
            <person name="Munk A.C."/>
            <person name="Detter C."/>
            <person name="Han C.S."/>
            <person name="Brown M.V."/>
            <person name="Robb F.T."/>
            <person name="Kjelleberg S."/>
            <person name="Cavicchioli R."/>
        </authorList>
    </citation>
    <scope>NUCLEOTIDE SEQUENCE [LARGE SCALE GENOMIC DNA]</scope>
    <source>
        <strain evidence="3">DSM 13593 / LMG 18877 / RB2256</strain>
    </source>
</reference>
<dbReference type="HOGENOM" id="CLU_096052_0_0_5"/>
<dbReference type="EMBL" id="CP000356">
    <property type="protein sequence ID" value="ABF54174.1"/>
    <property type="molecule type" value="Genomic_DNA"/>
</dbReference>
<name>Q1GQ98_SPHAL</name>
<keyword evidence="1" id="KW-0812">Transmembrane</keyword>
<evidence type="ECO:0000256" key="1">
    <source>
        <dbReference type="SAM" id="Phobius"/>
    </source>
</evidence>
<evidence type="ECO:0000313" key="3">
    <source>
        <dbReference type="Proteomes" id="UP000006578"/>
    </source>
</evidence>
<feature type="transmembrane region" description="Helical" evidence="1">
    <location>
        <begin position="33"/>
        <end position="55"/>
    </location>
</feature>
<evidence type="ECO:0000313" key="2">
    <source>
        <dbReference type="EMBL" id="ABF54174.1"/>
    </source>
</evidence>
<gene>
    <name evidence="2" type="ordered locus">Sala_2467</name>
</gene>
<feature type="transmembrane region" description="Helical" evidence="1">
    <location>
        <begin position="7"/>
        <end position="27"/>
    </location>
</feature>